<gene>
    <name evidence="4" type="ORF">RNJ44_04106</name>
</gene>
<organism evidence="4 5">
    <name type="scientific">Nakaseomyces bracarensis</name>
    <dbReference type="NCBI Taxonomy" id="273131"/>
    <lineage>
        <taxon>Eukaryota</taxon>
        <taxon>Fungi</taxon>
        <taxon>Dikarya</taxon>
        <taxon>Ascomycota</taxon>
        <taxon>Saccharomycotina</taxon>
        <taxon>Saccharomycetes</taxon>
        <taxon>Saccharomycetales</taxon>
        <taxon>Saccharomycetaceae</taxon>
        <taxon>Nakaseomyces</taxon>
    </lineage>
</organism>
<comment type="caution">
    <text evidence="4">The sequence shown here is derived from an EMBL/GenBank/DDBJ whole genome shotgun (WGS) entry which is preliminary data.</text>
</comment>
<keyword evidence="5" id="KW-1185">Reference proteome</keyword>
<evidence type="ECO:0000313" key="5">
    <source>
        <dbReference type="Proteomes" id="UP001623330"/>
    </source>
</evidence>
<sequence length="242" mass="27390">MYTSGLMRGGSLRLTQVRSQSSFPFASAQALLNKSQLNKKKKNGRKLGLGINDKKLYNSGITTQVGEKQVEVKRNEKKTKQKKVYDYATMPRVEQISDLKLKNMSTQVLYSGYRPLFIDPEQKTSGQEGKTLYEFAMKLEELQENVSPWVSSATGTEFYSEWDNVPSEVVRDLKPFIPPQPLTKGAKVAEEGEVPDFDGDGKFKKNNFFEKVQTLMNRNGKGGRKRPGVTVLKHLKKLKDES</sequence>
<dbReference type="Pfam" id="PF08692">
    <property type="entry name" value="Pet20"/>
    <property type="match status" value="1"/>
</dbReference>
<dbReference type="Proteomes" id="UP001623330">
    <property type="component" value="Unassembled WGS sequence"/>
</dbReference>
<evidence type="ECO:0000256" key="3">
    <source>
        <dbReference type="SAM" id="MobiDB-lite"/>
    </source>
</evidence>
<evidence type="ECO:0000313" key="4">
    <source>
        <dbReference type="EMBL" id="KAL3232190.1"/>
    </source>
</evidence>
<evidence type="ECO:0000256" key="2">
    <source>
        <dbReference type="ARBA" id="ARBA00023128"/>
    </source>
</evidence>
<protein>
    <submittedName>
        <fullName evidence="4">Protein PET20, mitochondrial</fullName>
    </submittedName>
</protein>
<name>A0ABR4NTZ0_9SACH</name>
<evidence type="ECO:0000256" key="1">
    <source>
        <dbReference type="ARBA" id="ARBA00004173"/>
    </source>
</evidence>
<reference evidence="4 5" key="1">
    <citation type="submission" date="2024-05" db="EMBL/GenBank/DDBJ databases">
        <title>Long read based assembly of the Candida bracarensis genome reveals expanded adhesin content.</title>
        <authorList>
            <person name="Marcet-Houben M."/>
            <person name="Ksiezopolska E."/>
            <person name="Gabaldon T."/>
        </authorList>
    </citation>
    <scope>NUCLEOTIDE SEQUENCE [LARGE SCALE GENOMIC DNA]</scope>
    <source>
        <strain evidence="4 5">CBM6</strain>
    </source>
</reference>
<comment type="subcellular location">
    <subcellularLocation>
        <location evidence="1">Mitochondrion</location>
    </subcellularLocation>
</comment>
<dbReference type="EMBL" id="JBEVYD010000005">
    <property type="protein sequence ID" value="KAL3232190.1"/>
    <property type="molecule type" value="Genomic_DNA"/>
</dbReference>
<keyword evidence="2" id="KW-0496">Mitochondrion</keyword>
<proteinExistence type="predicted"/>
<feature type="region of interest" description="Disordered" evidence="3">
    <location>
        <begin position="180"/>
        <end position="199"/>
    </location>
</feature>
<accession>A0ABR4NTZ0</accession>
<dbReference type="InterPro" id="IPR014804">
    <property type="entry name" value="Pet20-like"/>
</dbReference>